<dbReference type="RefSeq" id="XP_009177294.1">
    <property type="nucleotide sequence ID" value="XM_009179030.1"/>
</dbReference>
<organism evidence="1 2">
    <name type="scientific">Opisthorchis viverrini</name>
    <name type="common">Southeast Asian liver fluke</name>
    <dbReference type="NCBI Taxonomy" id="6198"/>
    <lineage>
        <taxon>Eukaryota</taxon>
        <taxon>Metazoa</taxon>
        <taxon>Spiralia</taxon>
        <taxon>Lophotrochozoa</taxon>
        <taxon>Platyhelminthes</taxon>
        <taxon>Trematoda</taxon>
        <taxon>Digenea</taxon>
        <taxon>Opisthorchiida</taxon>
        <taxon>Opisthorchiata</taxon>
        <taxon>Opisthorchiidae</taxon>
        <taxon>Opisthorchis</taxon>
    </lineage>
</organism>
<keyword evidence="2" id="KW-1185">Reference proteome</keyword>
<dbReference type="Proteomes" id="UP000054324">
    <property type="component" value="Unassembled WGS sequence"/>
</dbReference>
<sequence>MVNDVAKHFEGGYTEFTFLNLENDTMLSKTFKDGFQMELGIGARQQQIPQILESADITRLYPKLTVDKYSACETGNTNSQFVVGIFEPSVHDAGMSFSSHRNRDTNCSNHHAADDFSVAEM</sequence>
<gene>
    <name evidence="1" type="ORF">T265_15729</name>
</gene>
<evidence type="ECO:0000313" key="2">
    <source>
        <dbReference type="Proteomes" id="UP000054324"/>
    </source>
</evidence>
<accession>A0A074ZUS5</accession>
<dbReference type="EMBL" id="KL597427">
    <property type="protein sequence ID" value="KER18959.1"/>
    <property type="molecule type" value="Genomic_DNA"/>
</dbReference>
<reference evidence="1 2" key="1">
    <citation type="submission" date="2013-11" db="EMBL/GenBank/DDBJ databases">
        <title>Opisthorchis viverrini - life in the bile duct.</title>
        <authorList>
            <person name="Young N.D."/>
            <person name="Nagarajan N."/>
            <person name="Lin S.J."/>
            <person name="Korhonen P.K."/>
            <person name="Jex A.R."/>
            <person name="Hall R.S."/>
            <person name="Safavi-Hemami H."/>
            <person name="Kaewkong W."/>
            <person name="Bertrand D."/>
            <person name="Gao S."/>
            <person name="Seet Q."/>
            <person name="Wongkham S."/>
            <person name="Teh B.T."/>
            <person name="Wongkham C."/>
            <person name="Intapan P.M."/>
            <person name="Maleewong W."/>
            <person name="Yang X."/>
            <person name="Hu M."/>
            <person name="Wang Z."/>
            <person name="Hofmann A."/>
            <person name="Sternberg P.W."/>
            <person name="Tan P."/>
            <person name="Wang J."/>
            <person name="Gasser R.B."/>
        </authorList>
    </citation>
    <scope>NUCLEOTIDE SEQUENCE [LARGE SCALE GENOMIC DNA]</scope>
</reference>
<feature type="non-terminal residue" evidence="1">
    <location>
        <position position="121"/>
    </location>
</feature>
<dbReference type="CTD" id="20329894"/>
<protein>
    <submittedName>
        <fullName evidence="1">Uncharacterized protein</fullName>
    </submittedName>
</protein>
<evidence type="ECO:0000313" key="1">
    <source>
        <dbReference type="EMBL" id="KER18959.1"/>
    </source>
</evidence>
<dbReference type="AlphaFoldDB" id="A0A074ZUS5"/>
<proteinExistence type="predicted"/>
<dbReference type="KEGG" id="ovi:T265_15729"/>
<dbReference type="GeneID" id="20329894"/>
<name>A0A074ZUS5_OPIVI</name>